<proteinExistence type="predicted"/>
<protein>
    <submittedName>
        <fullName evidence="1">Uncharacterized protein</fullName>
    </submittedName>
</protein>
<evidence type="ECO:0000313" key="1">
    <source>
        <dbReference type="EMBL" id="MFC3833871.1"/>
    </source>
</evidence>
<dbReference type="EMBL" id="JBHRZG010000015">
    <property type="protein sequence ID" value="MFC3833871.1"/>
    <property type="molecule type" value="Genomic_DNA"/>
</dbReference>
<sequence length="79" mass="8870">MSERVIWQGILNRHSVKVGAVEMTSRALPGSPFEQAREEKYFLEVNGEDYHTPLAFSELEIDSDKAALEAARAYVTALE</sequence>
<keyword evidence="2" id="KW-1185">Reference proteome</keyword>
<evidence type="ECO:0000313" key="2">
    <source>
        <dbReference type="Proteomes" id="UP001595803"/>
    </source>
</evidence>
<dbReference type="RefSeq" id="WP_322475034.1">
    <property type="nucleotide sequence ID" value="NZ_JBHRZG010000015.1"/>
</dbReference>
<gene>
    <name evidence="1" type="ORF">ACFOSB_13465</name>
</gene>
<name>A0ABV7Z8Y9_9DEIO</name>
<accession>A0ABV7Z8Y9</accession>
<dbReference type="Proteomes" id="UP001595803">
    <property type="component" value="Unassembled WGS sequence"/>
</dbReference>
<organism evidence="1 2">
    <name type="scientific">Deinococcus rufus</name>
    <dbReference type="NCBI Taxonomy" id="2136097"/>
    <lineage>
        <taxon>Bacteria</taxon>
        <taxon>Thermotogati</taxon>
        <taxon>Deinococcota</taxon>
        <taxon>Deinococci</taxon>
        <taxon>Deinococcales</taxon>
        <taxon>Deinococcaceae</taxon>
        <taxon>Deinococcus</taxon>
    </lineage>
</organism>
<reference evidence="2" key="1">
    <citation type="journal article" date="2019" name="Int. J. Syst. Evol. Microbiol.">
        <title>The Global Catalogue of Microorganisms (GCM) 10K type strain sequencing project: providing services to taxonomists for standard genome sequencing and annotation.</title>
        <authorList>
            <consortium name="The Broad Institute Genomics Platform"/>
            <consortium name="The Broad Institute Genome Sequencing Center for Infectious Disease"/>
            <person name="Wu L."/>
            <person name="Ma J."/>
        </authorList>
    </citation>
    <scope>NUCLEOTIDE SEQUENCE [LARGE SCALE GENOMIC DNA]</scope>
    <source>
        <strain evidence="2">CCTCC AB 2017081</strain>
    </source>
</reference>
<comment type="caution">
    <text evidence="1">The sequence shown here is derived from an EMBL/GenBank/DDBJ whole genome shotgun (WGS) entry which is preliminary data.</text>
</comment>